<feature type="domain" description="SGNH hydrolase-type esterase" evidence="2">
    <location>
        <begin position="165"/>
        <end position="292"/>
    </location>
</feature>
<dbReference type="Proteomes" id="UP001059041">
    <property type="component" value="Linkage Group LG3"/>
</dbReference>
<sequence>GRRGLAKSGERETGDWREMRKRSHFSRNWRPWRSRFQDLLEKQTRLRERKTALELSRADARKSAVSFHRDFNTPSTSTPRVSLHRAQASRTRSAQINFTPAPAHPRRKAQARTAAMTQPPPLVFEIPTRNSFAALCETECNAVVIGDSIVRNVRSSSTKGKVQTHCFPGARVLDVSAQVPAIQKDDANVGAVVLHMGVNDVRMRQSEILKRDFRSLIEMVRNALPTARIIVSGPLPTYRRGNEKFSRLFALNKWLMSWCIEQKLLFVDNFDLFWERPRLFHPDGLHPSSTGAVLLSDNQRLCMYIAKISAYDN</sequence>
<proteinExistence type="predicted"/>
<dbReference type="SUPFAM" id="SSF52266">
    <property type="entry name" value="SGNH hydrolase"/>
    <property type="match status" value="1"/>
</dbReference>
<feature type="region of interest" description="Disordered" evidence="1">
    <location>
        <begin position="69"/>
        <end position="92"/>
    </location>
</feature>
<protein>
    <recommendedName>
        <fullName evidence="2">SGNH hydrolase-type esterase domain-containing protein</fullName>
    </recommendedName>
</protein>
<feature type="region of interest" description="Disordered" evidence="1">
    <location>
        <begin position="1"/>
        <end position="20"/>
    </location>
</feature>
<evidence type="ECO:0000313" key="4">
    <source>
        <dbReference type="Proteomes" id="UP001059041"/>
    </source>
</evidence>
<dbReference type="Pfam" id="PF13472">
    <property type="entry name" value="Lipase_GDSL_2"/>
    <property type="match status" value="1"/>
</dbReference>
<accession>A0A9W7X0L5</accession>
<dbReference type="InterPro" id="IPR051532">
    <property type="entry name" value="Ester_Hydrolysis_Enzymes"/>
</dbReference>
<organism evidence="3 4">
    <name type="scientific">Triplophysa rosa</name>
    <name type="common">Cave loach</name>
    <dbReference type="NCBI Taxonomy" id="992332"/>
    <lineage>
        <taxon>Eukaryota</taxon>
        <taxon>Metazoa</taxon>
        <taxon>Chordata</taxon>
        <taxon>Craniata</taxon>
        <taxon>Vertebrata</taxon>
        <taxon>Euteleostomi</taxon>
        <taxon>Actinopterygii</taxon>
        <taxon>Neopterygii</taxon>
        <taxon>Teleostei</taxon>
        <taxon>Ostariophysi</taxon>
        <taxon>Cypriniformes</taxon>
        <taxon>Nemacheilidae</taxon>
        <taxon>Triplophysa</taxon>
    </lineage>
</organism>
<evidence type="ECO:0000259" key="2">
    <source>
        <dbReference type="Pfam" id="PF13472"/>
    </source>
</evidence>
<dbReference type="PANTHER" id="PTHR30383:SF5">
    <property type="entry name" value="SGNH HYDROLASE-TYPE ESTERASE DOMAIN-CONTAINING PROTEIN"/>
    <property type="match status" value="1"/>
</dbReference>
<feature type="compositionally biased region" description="Basic and acidic residues" evidence="1">
    <location>
        <begin position="8"/>
        <end position="18"/>
    </location>
</feature>
<dbReference type="PANTHER" id="PTHR30383">
    <property type="entry name" value="THIOESTERASE 1/PROTEASE 1/LYSOPHOSPHOLIPASE L1"/>
    <property type="match status" value="1"/>
</dbReference>
<evidence type="ECO:0000256" key="1">
    <source>
        <dbReference type="SAM" id="MobiDB-lite"/>
    </source>
</evidence>
<dbReference type="InterPro" id="IPR013830">
    <property type="entry name" value="SGNH_hydro"/>
</dbReference>
<feature type="non-terminal residue" evidence="3">
    <location>
        <position position="313"/>
    </location>
</feature>
<dbReference type="AlphaFoldDB" id="A0A9W7X0L5"/>
<dbReference type="Gene3D" id="3.40.50.12700">
    <property type="match status" value="1"/>
</dbReference>
<reference evidence="3" key="1">
    <citation type="submission" date="2021-02" db="EMBL/GenBank/DDBJ databases">
        <title>Comparative genomics reveals that relaxation of natural selection precedes convergent phenotypic evolution of cavefish.</title>
        <authorList>
            <person name="Peng Z."/>
        </authorList>
    </citation>
    <scope>NUCLEOTIDE SEQUENCE</scope>
    <source>
        <tissue evidence="3">Muscle</tissue>
    </source>
</reference>
<dbReference type="GO" id="GO:0004622">
    <property type="term" value="F:phosphatidylcholine lysophospholipase activity"/>
    <property type="evidence" value="ECO:0007669"/>
    <property type="project" value="TreeGrafter"/>
</dbReference>
<comment type="caution">
    <text evidence="3">The sequence shown here is derived from an EMBL/GenBank/DDBJ whole genome shotgun (WGS) entry which is preliminary data.</text>
</comment>
<dbReference type="EMBL" id="JAFHDT010000003">
    <property type="protein sequence ID" value="KAI7811624.1"/>
    <property type="molecule type" value="Genomic_DNA"/>
</dbReference>
<gene>
    <name evidence="3" type="ORF">IRJ41_006007</name>
</gene>
<evidence type="ECO:0000313" key="3">
    <source>
        <dbReference type="EMBL" id="KAI7811624.1"/>
    </source>
</evidence>
<keyword evidence="4" id="KW-1185">Reference proteome</keyword>
<dbReference type="CDD" id="cd00229">
    <property type="entry name" value="SGNH_hydrolase"/>
    <property type="match status" value="1"/>
</dbReference>
<name>A0A9W7X0L5_TRIRA</name>
<dbReference type="Gene3D" id="3.40.50.12690">
    <property type="match status" value="1"/>
</dbReference>